<dbReference type="EMBL" id="WJXW01000015">
    <property type="protein sequence ID" value="KAF9729815.1"/>
    <property type="molecule type" value="Genomic_DNA"/>
</dbReference>
<keyword evidence="3" id="KW-1185">Reference proteome</keyword>
<keyword evidence="1" id="KW-0040">ANK repeat</keyword>
<evidence type="ECO:0000313" key="3">
    <source>
        <dbReference type="Proteomes" id="UP000756921"/>
    </source>
</evidence>
<dbReference type="InterPro" id="IPR036770">
    <property type="entry name" value="Ankyrin_rpt-contain_sf"/>
</dbReference>
<dbReference type="AlphaFoldDB" id="A0A9P6G8L0"/>
<feature type="repeat" description="ANK" evidence="1">
    <location>
        <begin position="8"/>
        <end position="37"/>
    </location>
</feature>
<organism evidence="2 3">
    <name type="scientific">Paraphaeosphaeria minitans</name>
    <dbReference type="NCBI Taxonomy" id="565426"/>
    <lineage>
        <taxon>Eukaryota</taxon>
        <taxon>Fungi</taxon>
        <taxon>Dikarya</taxon>
        <taxon>Ascomycota</taxon>
        <taxon>Pezizomycotina</taxon>
        <taxon>Dothideomycetes</taxon>
        <taxon>Pleosporomycetidae</taxon>
        <taxon>Pleosporales</taxon>
        <taxon>Massarineae</taxon>
        <taxon>Didymosphaeriaceae</taxon>
        <taxon>Paraphaeosphaeria</taxon>
    </lineage>
</organism>
<dbReference type="OrthoDB" id="4772757at2759"/>
<reference evidence="2" key="1">
    <citation type="journal article" date="2020" name="Mol. Plant Microbe Interact.">
        <title>Genome Sequence of the Biocontrol Agent Coniothyrium minitans strain Conio (IMI 134523).</title>
        <authorList>
            <person name="Patel D."/>
            <person name="Shittu T.A."/>
            <person name="Baroncelli R."/>
            <person name="Muthumeenakshi S."/>
            <person name="Osborne T.H."/>
            <person name="Janganan T.K."/>
            <person name="Sreenivasaprasad S."/>
        </authorList>
    </citation>
    <scope>NUCLEOTIDE SEQUENCE</scope>
    <source>
        <strain evidence="2">Conio</strain>
    </source>
</reference>
<dbReference type="PROSITE" id="PS50297">
    <property type="entry name" value="ANK_REP_REGION"/>
    <property type="match status" value="1"/>
</dbReference>
<dbReference type="Gene3D" id="1.25.40.20">
    <property type="entry name" value="Ankyrin repeat-containing domain"/>
    <property type="match status" value="1"/>
</dbReference>
<protein>
    <submittedName>
        <fullName evidence="2">Ankyrin repeat domain-containing protein 50-like protein 1</fullName>
    </submittedName>
</protein>
<comment type="caution">
    <text evidence="2">The sequence shown here is derived from an EMBL/GenBank/DDBJ whole genome shotgun (WGS) entry which is preliminary data.</text>
</comment>
<dbReference type="PROSITE" id="PS50088">
    <property type="entry name" value="ANK_REPEAT"/>
    <property type="match status" value="1"/>
</dbReference>
<sequence length="65" mass="7000">MLRYFPGTALQRASENGRVRVVKILLEAGARVNAPGGRCGSALERALRSRHSHVEQLLRSDGASG</sequence>
<gene>
    <name evidence="2" type="ORF">PMIN01_11748</name>
</gene>
<evidence type="ECO:0000313" key="2">
    <source>
        <dbReference type="EMBL" id="KAF9729815.1"/>
    </source>
</evidence>
<name>A0A9P6G8L0_9PLEO</name>
<dbReference type="Proteomes" id="UP000756921">
    <property type="component" value="Unassembled WGS sequence"/>
</dbReference>
<accession>A0A9P6G8L0</accession>
<dbReference type="Pfam" id="PF13637">
    <property type="entry name" value="Ank_4"/>
    <property type="match status" value="1"/>
</dbReference>
<dbReference type="SUPFAM" id="SSF48403">
    <property type="entry name" value="Ankyrin repeat"/>
    <property type="match status" value="1"/>
</dbReference>
<proteinExistence type="predicted"/>
<evidence type="ECO:0000256" key="1">
    <source>
        <dbReference type="PROSITE-ProRule" id="PRU00023"/>
    </source>
</evidence>
<dbReference type="InterPro" id="IPR002110">
    <property type="entry name" value="Ankyrin_rpt"/>
</dbReference>